<organism evidence="2 3">
    <name type="scientific">Reyranella humidisoli</name>
    <dbReference type="NCBI Taxonomy" id="2849149"/>
    <lineage>
        <taxon>Bacteria</taxon>
        <taxon>Pseudomonadati</taxon>
        <taxon>Pseudomonadota</taxon>
        <taxon>Alphaproteobacteria</taxon>
        <taxon>Hyphomicrobiales</taxon>
        <taxon>Reyranellaceae</taxon>
        <taxon>Reyranella</taxon>
    </lineage>
</organism>
<dbReference type="Proteomes" id="UP000727907">
    <property type="component" value="Unassembled WGS sequence"/>
</dbReference>
<evidence type="ECO:0000313" key="2">
    <source>
        <dbReference type="EMBL" id="MBU8876597.1"/>
    </source>
</evidence>
<dbReference type="GO" id="GO:0016787">
    <property type="term" value="F:hydrolase activity"/>
    <property type="evidence" value="ECO:0007669"/>
    <property type="project" value="UniProtKB-KW"/>
</dbReference>
<protein>
    <submittedName>
        <fullName evidence="2">Fumarylacetoacetate hydrolase family protein</fullName>
    </submittedName>
</protein>
<keyword evidence="2" id="KW-0378">Hydrolase</keyword>
<sequence length="262" mass="27646">MDAREIAALAERIAEGRRSQKPMDIIAATANLSEADAYKVQFAVHDLYAAAGDKFAGWKIALTLPTQYEPLKLSGPVFAGVYHSGLRQSGAAFEKGWPLKPGIEPELVARISRDAPAGGAPYTAESIRAHVGGLHCGMELVDNRYLDVSKMGGPARIADNVLQAALVVGTEIKDWQKLDFANLKGRSTLDGKELASGPGSAVMGGAMISLAWLANALNRHGRHLKAGDLVLTGSVHPPAFLPGPGVAKTEFEGLGSTEITIK</sequence>
<feature type="domain" description="Fumarylacetoacetase-like C-terminal" evidence="1">
    <location>
        <begin position="102"/>
        <end position="261"/>
    </location>
</feature>
<evidence type="ECO:0000313" key="3">
    <source>
        <dbReference type="Proteomes" id="UP000727907"/>
    </source>
</evidence>
<accession>A0ABS6IPQ8</accession>
<dbReference type="RefSeq" id="WP_216965508.1">
    <property type="nucleotide sequence ID" value="NZ_JAHOPB010000002.1"/>
</dbReference>
<dbReference type="PANTHER" id="PTHR30143">
    <property type="entry name" value="ACID HYDRATASE"/>
    <property type="match status" value="1"/>
</dbReference>
<proteinExistence type="predicted"/>
<comment type="caution">
    <text evidence="2">The sequence shown here is derived from an EMBL/GenBank/DDBJ whole genome shotgun (WGS) entry which is preliminary data.</text>
</comment>
<dbReference type="InterPro" id="IPR050772">
    <property type="entry name" value="Hydratase-Decarb/MhpD_sf"/>
</dbReference>
<name>A0ABS6IPQ8_9HYPH</name>
<keyword evidence="3" id="KW-1185">Reference proteome</keyword>
<dbReference type="PANTHER" id="PTHR30143:SF0">
    <property type="entry name" value="2-KETO-4-PENTENOATE HYDRATASE"/>
    <property type="match status" value="1"/>
</dbReference>
<dbReference type="InterPro" id="IPR011234">
    <property type="entry name" value="Fumarylacetoacetase-like_C"/>
</dbReference>
<gene>
    <name evidence="2" type="ORF">KQ910_22680</name>
</gene>
<dbReference type="EMBL" id="JAHOPB010000002">
    <property type="protein sequence ID" value="MBU8876597.1"/>
    <property type="molecule type" value="Genomic_DNA"/>
</dbReference>
<dbReference type="Pfam" id="PF01557">
    <property type="entry name" value="FAA_hydrolase"/>
    <property type="match status" value="1"/>
</dbReference>
<evidence type="ECO:0000259" key="1">
    <source>
        <dbReference type="Pfam" id="PF01557"/>
    </source>
</evidence>
<reference evidence="2 3" key="1">
    <citation type="submission" date="2021-06" db="EMBL/GenBank/DDBJ databases">
        <authorList>
            <person name="Lee D.H."/>
        </authorList>
    </citation>
    <scope>NUCLEOTIDE SEQUENCE [LARGE SCALE GENOMIC DNA]</scope>
    <source>
        <strain evidence="2 3">MMS21-HV4-11</strain>
    </source>
</reference>